<feature type="transmembrane region" description="Helical" evidence="1">
    <location>
        <begin position="161"/>
        <end position="183"/>
    </location>
</feature>
<dbReference type="CDD" id="cd21807">
    <property type="entry name" value="ABC-2_lan_permease_MutE_EpiE-like"/>
    <property type="match status" value="1"/>
</dbReference>
<organism evidence="2 3">
    <name type="scientific">Anaerosacchariphilus polymeriproducens</name>
    <dbReference type="NCBI Taxonomy" id="1812858"/>
    <lineage>
        <taxon>Bacteria</taxon>
        <taxon>Bacillati</taxon>
        <taxon>Bacillota</taxon>
        <taxon>Clostridia</taxon>
        <taxon>Lachnospirales</taxon>
        <taxon>Lachnospiraceae</taxon>
        <taxon>Anaerosacchariphilus</taxon>
    </lineage>
</organism>
<feature type="transmembrane region" description="Helical" evidence="1">
    <location>
        <begin position="21"/>
        <end position="42"/>
    </location>
</feature>
<dbReference type="RefSeq" id="WP_115481244.1">
    <property type="nucleotide sequence ID" value="NZ_QRCT01000014.1"/>
</dbReference>
<evidence type="ECO:0000313" key="2">
    <source>
        <dbReference type="EMBL" id="RDU24220.1"/>
    </source>
</evidence>
<protein>
    <submittedName>
        <fullName evidence="2">Lantibiotic immunity ABC transporter MutE/EpiE family permease subunit</fullName>
    </submittedName>
</protein>
<comment type="caution">
    <text evidence="2">The sequence shown here is derived from an EMBL/GenBank/DDBJ whole genome shotgun (WGS) entry which is preliminary data.</text>
</comment>
<dbReference type="OrthoDB" id="9776525at2"/>
<dbReference type="NCBIfam" id="TIGR03732">
    <property type="entry name" value="lanti_perm_MutE"/>
    <property type="match status" value="1"/>
</dbReference>
<dbReference type="InterPro" id="IPR021205">
    <property type="entry name" value="Lanti_perm_SpaE/MutE/EpiE-like"/>
</dbReference>
<keyword evidence="1" id="KW-0812">Transmembrane</keyword>
<dbReference type="Pfam" id="PF12730">
    <property type="entry name" value="ABC2_membrane_4"/>
    <property type="match status" value="1"/>
</dbReference>
<feature type="transmembrane region" description="Helical" evidence="1">
    <location>
        <begin position="48"/>
        <end position="66"/>
    </location>
</feature>
<feature type="transmembrane region" description="Helical" evidence="1">
    <location>
        <begin position="87"/>
        <end position="116"/>
    </location>
</feature>
<gene>
    <name evidence="2" type="ORF">DWV06_05850</name>
</gene>
<keyword evidence="1" id="KW-0472">Membrane</keyword>
<reference evidence="2 3" key="1">
    <citation type="submission" date="2018-07" db="EMBL/GenBank/DDBJ databases">
        <title>Anaerosacharophilus polymeroproducens gen. nov. sp. nov., an anaerobic bacterium isolated from salt field.</title>
        <authorList>
            <person name="Kim W."/>
            <person name="Yang S.-H."/>
            <person name="Oh J."/>
            <person name="Lee J.-H."/>
            <person name="Kwon K.K."/>
        </authorList>
    </citation>
    <scope>NUCLEOTIDE SEQUENCE [LARGE SCALE GENOMIC DNA]</scope>
    <source>
        <strain evidence="2 3">MCWD5</strain>
    </source>
</reference>
<dbReference type="EMBL" id="QRCT01000014">
    <property type="protein sequence ID" value="RDU24220.1"/>
    <property type="molecule type" value="Genomic_DNA"/>
</dbReference>
<feature type="transmembrane region" description="Helical" evidence="1">
    <location>
        <begin position="128"/>
        <end position="149"/>
    </location>
</feature>
<proteinExistence type="predicted"/>
<keyword evidence="3" id="KW-1185">Reference proteome</keyword>
<name>A0A371AXL2_9FIRM</name>
<keyword evidence="1" id="KW-1133">Transmembrane helix</keyword>
<sequence length="251" mass="28481">MMISIFKSELLKIKSTTVSRIWWMAPVILMVLSYFLTSSYCVIDNFNWYYTTIFPFGLTLSCVLITKQEKNKKYRGILPIPIDGRKIIYGKILVLTFGTFLSLLIVCLGSSCLQWILGSVNIQKLPYLNMLLAVFILSITFMWQIPLILFSGFKFGFFPTLIINIVLQMGFGIVASLEDWWIISPYSYPARLMIPLLKILPNGLPAVAGSETYKEELLSYKGSIVAVLISVIIFIIGSVVVGKWMEKREAV</sequence>
<dbReference type="AlphaFoldDB" id="A0A371AXL2"/>
<feature type="transmembrane region" description="Helical" evidence="1">
    <location>
        <begin position="224"/>
        <end position="245"/>
    </location>
</feature>
<accession>A0A371AXL2</accession>
<evidence type="ECO:0000313" key="3">
    <source>
        <dbReference type="Proteomes" id="UP000255036"/>
    </source>
</evidence>
<dbReference type="Proteomes" id="UP000255036">
    <property type="component" value="Unassembled WGS sequence"/>
</dbReference>
<evidence type="ECO:0000256" key="1">
    <source>
        <dbReference type="SAM" id="Phobius"/>
    </source>
</evidence>